<dbReference type="AlphaFoldDB" id="A0A9D2NH87"/>
<name>A0A9D2NH87_9FIRM</name>
<comment type="caution">
    <text evidence="1">The sequence shown here is derived from an EMBL/GenBank/DDBJ whole genome shotgun (WGS) entry which is preliminary data.</text>
</comment>
<proteinExistence type="predicted"/>
<protein>
    <recommendedName>
        <fullName evidence="3">Glycoside hydrolase family 38 N-terminal domain-containing protein</fullName>
    </recommendedName>
</protein>
<dbReference type="EMBL" id="DWWS01000065">
    <property type="protein sequence ID" value="HJC25447.1"/>
    <property type="molecule type" value="Genomic_DNA"/>
</dbReference>
<organism evidence="1 2">
    <name type="scientific">Candidatus Eisenbergiella merdavium</name>
    <dbReference type="NCBI Taxonomy" id="2838551"/>
    <lineage>
        <taxon>Bacteria</taxon>
        <taxon>Bacillati</taxon>
        <taxon>Bacillota</taxon>
        <taxon>Clostridia</taxon>
        <taxon>Lachnospirales</taxon>
        <taxon>Lachnospiraceae</taxon>
        <taxon>Eisenbergiella</taxon>
    </lineage>
</organism>
<reference evidence="1" key="2">
    <citation type="submission" date="2021-04" db="EMBL/GenBank/DDBJ databases">
        <authorList>
            <person name="Gilroy R."/>
        </authorList>
    </citation>
    <scope>NUCLEOTIDE SEQUENCE</scope>
    <source>
        <strain evidence="1">USAMLcec2-132</strain>
    </source>
</reference>
<gene>
    <name evidence="1" type="ORF">H9761_17405</name>
</gene>
<reference evidence="1" key="1">
    <citation type="journal article" date="2021" name="PeerJ">
        <title>Extensive microbial diversity within the chicken gut microbiome revealed by metagenomics and culture.</title>
        <authorList>
            <person name="Gilroy R."/>
            <person name="Ravi A."/>
            <person name="Getino M."/>
            <person name="Pursley I."/>
            <person name="Horton D.L."/>
            <person name="Alikhan N.F."/>
            <person name="Baker D."/>
            <person name="Gharbi K."/>
            <person name="Hall N."/>
            <person name="Watson M."/>
            <person name="Adriaenssens E.M."/>
            <person name="Foster-Nyarko E."/>
            <person name="Jarju S."/>
            <person name="Secka A."/>
            <person name="Antonio M."/>
            <person name="Oren A."/>
            <person name="Chaudhuri R.R."/>
            <person name="La Ragione R."/>
            <person name="Hildebrand F."/>
            <person name="Pallen M.J."/>
        </authorList>
    </citation>
    <scope>NUCLEOTIDE SEQUENCE</scope>
    <source>
        <strain evidence="1">USAMLcec2-132</strain>
    </source>
</reference>
<accession>A0A9D2NH87</accession>
<evidence type="ECO:0008006" key="3">
    <source>
        <dbReference type="Google" id="ProtNLM"/>
    </source>
</evidence>
<sequence length="65" mass="7831">MSKIKEILCMHHSHLDVGYTHPQSMILQLQQDYIDQAVELCLQTEDWPEESRYRWTCEAAWPLRK</sequence>
<evidence type="ECO:0000313" key="1">
    <source>
        <dbReference type="EMBL" id="HJC25447.1"/>
    </source>
</evidence>
<dbReference type="Proteomes" id="UP000823891">
    <property type="component" value="Unassembled WGS sequence"/>
</dbReference>
<evidence type="ECO:0000313" key="2">
    <source>
        <dbReference type="Proteomes" id="UP000823891"/>
    </source>
</evidence>